<dbReference type="PANTHER" id="PTHR42995:SF5">
    <property type="entry name" value="ACETYL-COENZYME A CARBOXYLASE CARBOXYL TRANSFERASE SUBUNIT BETA, CHLOROPLASTIC"/>
    <property type="match status" value="1"/>
</dbReference>
<evidence type="ECO:0000313" key="16">
    <source>
        <dbReference type="Proteomes" id="UP000244571"/>
    </source>
</evidence>
<keyword evidence="10 13" id="KW-0443">Lipid metabolism</keyword>
<evidence type="ECO:0000256" key="5">
    <source>
        <dbReference type="ARBA" id="ARBA00022741"/>
    </source>
</evidence>
<evidence type="ECO:0000259" key="14">
    <source>
        <dbReference type="PROSITE" id="PS50980"/>
    </source>
</evidence>
<feature type="domain" description="CoA carboxyltransferase N-terminal" evidence="14">
    <location>
        <begin position="27"/>
        <end position="290"/>
    </location>
</feature>
<evidence type="ECO:0000256" key="13">
    <source>
        <dbReference type="HAMAP-Rule" id="MF_01395"/>
    </source>
</evidence>
<feature type="binding site" evidence="13">
    <location>
        <position position="50"/>
    </location>
    <ligand>
        <name>Zn(2+)</name>
        <dbReference type="ChEBI" id="CHEBI:29105"/>
    </ligand>
</feature>
<comment type="function">
    <text evidence="12 13">Component of the acetyl coenzyme A carboxylase (ACC) complex. Biotin carboxylase (BC) catalyzes the carboxylation of biotin on its carrier protein (BCCP) and then the CO(2) group is transferred by the transcarboxylase to acetyl-CoA to form malonyl-CoA.</text>
</comment>
<dbReference type="Proteomes" id="UP000244571">
    <property type="component" value="Chromosome"/>
</dbReference>
<dbReference type="InterPro" id="IPR029045">
    <property type="entry name" value="ClpP/crotonase-like_dom_sf"/>
</dbReference>
<comment type="subunit">
    <text evidence="13">Acetyl-CoA carboxylase is a heterohexamer composed of biotin carboxyl carrier protein (AccB), biotin carboxylase (AccC) and two subunits each of ACCase subunit alpha (AccA) and ACCase subunit beta (AccD).</text>
</comment>
<comment type="similarity">
    <text evidence="13">Belongs to the AccD/PCCB family.</text>
</comment>
<dbReference type="InterPro" id="IPR000438">
    <property type="entry name" value="Acetyl_CoA_COase_Trfase_b_su"/>
</dbReference>
<protein>
    <recommendedName>
        <fullName evidence="13">Acetyl-coenzyme A carboxylase carboxyl transferase subunit beta</fullName>
        <shortName evidence="13">ACCase subunit beta</shortName>
        <shortName evidence="13">Acetyl-CoA carboxylase carboxyltransferase subunit beta</shortName>
        <ecNumber evidence="13">2.1.3.15</ecNumber>
    </recommendedName>
</protein>
<dbReference type="GO" id="GO:0003989">
    <property type="term" value="F:acetyl-CoA carboxylase activity"/>
    <property type="evidence" value="ECO:0007669"/>
    <property type="project" value="InterPro"/>
</dbReference>
<keyword evidence="6 13" id="KW-0863">Zinc-finger</keyword>
<keyword evidence="7 13" id="KW-0276">Fatty acid metabolism</keyword>
<dbReference type="EMBL" id="CP028901">
    <property type="protein sequence ID" value="AWB33800.1"/>
    <property type="molecule type" value="Genomic_DNA"/>
</dbReference>
<accession>A0A2R4XJ19</accession>
<dbReference type="InterPro" id="IPR011762">
    <property type="entry name" value="COA_CT_N"/>
</dbReference>
<keyword evidence="15" id="KW-0436">Ligase</keyword>
<evidence type="ECO:0000256" key="6">
    <source>
        <dbReference type="ARBA" id="ARBA00022771"/>
    </source>
</evidence>
<sequence length="290" mass="31902">MSWLDKILPPRINKNGDPGGKRVPEGLWVKCPSCETVLYNEDLAANLHVCPKCDHHLRINARARVAALLDREGQVEIGQNTRSVDPLKFKDSRKYPERLQEAVKQTGESEALLTVSGSIHSLPCVISAFEFDFLGGSMGSVVGERFVRGVQHAIEQRTPFICVTASGGARMQESLFSLFQMAKTNAALSELARHRLPYISILTDPTMGGVSASFAFVGDVVIAEPKALIGFAGPRVIEQTVREKLPEGFQRSEFLLQKGAIDMVVDRRQLRNELALLMGLLMDQTVDLSG</sequence>
<dbReference type="GO" id="GO:2001295">
    <property type="term" value="P:malonyl-CoA biosynthetic process"/>
    <property type="evidence" value="ECO:0007669"/>
    <property type="project" value="UniProtKB-UniRule"/>
</dbReference>
<keyword evidence="16" id="KW-1185">Reference proteome</keyword>
<evidence type="ECO:0000256" key="11">
    <source>
        <dbReference type="ARBA" id="ARBA00023160"/>
    </source>
</evidence>
<reference evidence="15 16" key="1">
    <citation type="submission" date="2018-04" db="EMBL/GenBank/DDBJ databases">
        <title>Bordetella sp. HZ20 isolated from seawater.</title>
        <authorList>
            <person name="Sun C."/>
        </authorList>
    </citation>
    <scope>NUCLEOTIDE SEQUENCE [LARGE SCALE GENOMIC DNA]</scope>
    <source>
        <strain evidence="15 16">HZ20</strain>
    </source>
</reference>
<dbReference type="SUPFAM" id="SSF52096">
    <property type="entry name" value="ClpP/crotonase"/>
    <property type="match status" value="1"/>
</dbReference>
<evidence type="ECO:0000256" key="4">
    <source>
        <dbReference type="ARBA" id="ARBA00022723"/>
    </source>
</evidence>
<gene>
    <name evidence="13" type="primary">accD</name>
    <name evidence="15" type="ORF">DBV39_08875</name>
</gene>
<comment type="cofactor">
    <cofactor evidence="13">
        <name>Zn(2+)</name>
        <dbReference type="ChEBI" id="CHEBI:29105"/>
    </cofactor>
    <text evidence="13">Binds 1 zinc ion per subunit.</text>
</comment>
<keyword evidence="8 13" id="KW-0862">Zinc</keyword>
<evidence type="ECO:0000256" key="12">
    <source>
        <dbReference type="ARBA" id="ARBA00025280"/>
    </source>
</evidence>
<evidence type="ECO:0000313" key="15">
    <source>
        <dbReference type="EMBL" id="AWB33800.1"/>
    </source>
</evidence>
<dbReference type="RefSeq" id="WP_108621229.1">
    <property type="nucleotide sequence ID" value="NZ_CP028901.1"/>
</dbReference>
<feature type="zinc finger region" description="C4-type" evidence="13">
    <location>
        <begin position="31"/>
        <end position="53"/>
    </location>
</feature>
<keyword evidence="11 13" id="KW-0275">Fatty acid biosynthesis</keyword>
<dbReference type="HAMAP" id="MF_01395">
    <property type="entry name" value="AcetylCoA_CT_beta"/>
    <property type="match status" value="1"/>
</dbReference>
<comment type="subcellular location">
    <subcellularLocation>
        <location evidence="1 13">Cytoplasm</location>
    </subcellularLocation>
</comment>
<keyword evidence="4 13" id="KW-0479">Metal-binding</keyword>
<dbReference type="UniPathway" id="UPA00655">
    <property type="reaction ID" value="UER00711"/>
</dbReference>
<comment type="pathway">
    <text evidence="13">Lipid metabolism; malonyl-CoA biosynthesis; malonyl-CoA from acetyl-CoA: step 1/1.</text>
</comment>
<proteinExistence type="inferred from homology"/>
<feature type="binding site" evidence="13">
    <location>
        <position position="34"/>
    </location>
    <ligand>
        <name>Zn(2+)</name>
        <dbReference type="ChEBI" id="CHEBI:29105"/>
    </ligand>
</feature>
<evidence type="ECO:0000256" key="3">
    <source>
        <dbReference type="ARBA" id="ARBA00022679"/>
    </source>
</evidence>
<dbReference type="GO" id="GO:0005524">
    <property type="term" value="F:ATP binding"/>
    <property type="evidence" value="ECO:0007669"/>
    <property type="project" value="UniProtKB-KW"/>
</dbReference>
<keyword evidence="3 13" id="KW-0808">Transferase</keyword>
<name>A0A2R4XJ19_9BURK</name>
<feature type="binding site" evidence="13">
    <location>
        <position position="31"/>
    </location>
    <ligand>
        <name>Zn(2+)</name>
        <dbReference type="ChEBI" id="CHEBI:29105"/>
    </ligand>
</feature>
<evidence type="ECO:0000256" key="9">
    <source>
        <dbReference type="ARBA" id="ARBA00022840"/>
    </source>
</evidence>
<dbReference type="OrthoDB" id="9772975at2"/>
<dbReference type="GO" id="GO:0006633">
    <property type="term" value="P:fatty acid biosynthetic process"/>
    <property type="evidence" value="ECO:0007669"/>
    <property type="project" value="UniProtKB-KW"/>
</dbReference>
<dbReference type="InterPro" id="IPR041010">
    <property type="entry name" value="Znf-ACC"/>
</dbReference>
<evidence type="ECO:0000256" key="1">
    <source>
        <dbReference type="ARBA" id="ARBA00004496"/>
    </source>
</evidence>
<keyword evidence="2 13" id="KW-0444">Lipid biosynthesis</keyword>
<dbReference type="GO" id="GO:0016743">
    <property type="term" value="F:carboxyl- or carbamoyltransferase activity"/>
    <property type="evidence" value="ECO:0007669"/>
    <property type="project" value="UniProtKB-UniRule"/>
</dbReference>
<feature type="binding site" evidence="13">
    <location>
        <position position="53"/>
    </location>
    <ligand>
        <name>Zn(2+)</name>
        <dbReference type="ChEBI" id="CHEBI:29105"/>
    </ligand>
</feature>
<dbReference type="EC" id="2.1.3.15" evidence="13"/>
<dbReference type="AlphaFoldDB" id="A0A2R4XJ19"/>
<dbReference type="KEGG" id="boz:DBV39_08875"/>
<keyword evidence="9 13" id="KW-0067">ATP-binding</keyword>
<keyword evidence="5 13" id="KW-0547">Nucleotide-binding</keyword>
<evidence type="ECO:0000256" key="2">
    <source>
        <dbReference type="ARBA" id="ARBA00022516"/>
    </source>
</evidence>
<dbReference type="PRINTS" id="PR01070">
    <property type="entry name" value="ACCCTRFRASEB"/>
</dbReference>
<organism evidence="15 16">
    <name type="scientific">Orrella marina</name>
    <dbReference type="NCBI Taxonomy" id="2163011"/>
    <lineage>
        <taxon>Bacteria</taxon>
        <taxon>Pseudomonadati</taxon>
        <taxon>Pseudomonadota</taxon>
        <taxon>Betaproteobacteria</taxon>
        <taxon>Burkholderiales</taxon>
        <taxon>Alcaligenaceae</taxon>
        <taxon>Orrella</taxon>
    </lineage>
</organism>
<evidence type="ECO:0000256" key="8">
    <source>
        <dbReference type="ARBA" id="ARBA00022833"/>
    </source>
</evidence>
<comment type="catalytic activity">
    <reaction evidence="13">
        <text>N(6)-carboxybiotinyl-L-lysyl-[protein] + acetyl-CoA = N(6)-biotinyl-L-lysyl-[protein] + malonyl-CoA</text>
        <dbReference type="Rhea" id="RHEA:54728"/>
        <dbReference type="Rhea" id="RHEA-COMP:10505"/>
        <dbReference type="Rhea" id="RHEA-COMP:10506"/>
        <dbReference type="ChEBI" id="CHEBI:57288"/>
        <dbReference type="ChEBI" id="CHEBI:57384"/>
        <dbReference type="ChEBI" id="CHEBI:83144"/>
        <dbReference type="ChEBI" id="CHEBI:83145"/>
        <dbReference type="EC" id="2.1.3.15"/>
    </reaction>
</comment>
<evidence type="ECO:0000256" key="7">
    <source>
        <dbReference type="ARBA" id="ARBA00022832"/>
    </source>
</evidence>
<dbReference type="InterPro" id="IPR034733">
    <property type="entry name" value="AcCoA_carboxyl_beta"/>
</dbReference>
<dbReference type="GO" id="GO:0009329">
    <property type="term" value="C:acetate CoA-transferase complex"/>
    <property type="evidence" value="ECO:0007669"/>
    <property type="project" value="TreeGrafter"/>
</dbReference>
<keyword evidence="13" id="KW-0963">Cytoplasm</keyword>
<dbReference type="Gene3D" id="3.90.226.10">
    <property type="entry name" value="2-enoyl-CoA Hydratase, Chain A, domain 1"/>
    <property type="match status" value="1"/>
</dbReference>
<dbReference type="GO" id="GO:0008270">
    <property type="term" value="F:zinc ion binding"/>
    <property type="evidence" value="ECO:0007669"/>
    <property type="project" value="UniProtKB-UniRule"/>
</dbReference>
<dbReference type="PANTHER" id="PTHR42995">
    <property type="entry name" value="ACETYL-COENZYME A CARBOXYLASE CARBOXYL TRANSFERASE SUBUNIT BETA, CHLOROPLASTIC"/>
    <property type="match status" value="1"/>
</dbReference>
<dbReference type="PROSITE" id="PS50980">
    <property type="entry name" value="COA_CT_NTER"/>
    <property type="match status" value="1"/>
</dbReference>
<dbReference type="NCBIfam" id="TIGR00515">
    <property type="entry name" value="accD"/>
    <property type="match status" value="1"/>
</dbReference>
<evidence type="ECO:0000256" key="10">
    <source>
        <dbReference type="ARBA" id="ARBA00023098"/>
    </source>
</evidence>
<dbReference type="Pfam" id="PF01039">
    <property type="entry name" value="Carboxyl_trans"/>
    <property type="match status" value="1"/>
</dbReference>
<dbReference type="Pfam" id="PF17848">
    <property type="entry name" value="Zn_ribbon_ACC"/>
    <property type="match status" value="1"/>
</dbReference>